<dbReference type="SUPFAM" id="SSF56300">
    <property type="entry name" value="Metallo-dependent phosphatases"/>
    <property type="match status" value="1"/>
</dbReference>
<feature type="region of interest" description="Disordered" evidence="2">
    <location>
        <begin position="583"/>
        <end position="607"/>
    </location>
</feature>
<evidence type="ECO:0000313" key="5">
    <source>
        <dbReference type="Proteomes" id="UP001174694"/>
    </source>
</evidence>
<proteinExistence type="predicted"/>
<feature type="transmembrane region" description="Helical" evidence="3">
    <location>
        <begin position="542"/>
        <end position="563"/>
    </location>
</feature>
<dbReference type="Proteomes" id="UP001174694">
    <property type="component" value="Unassembled WGS sequence"/>
</dbReference>
<dbReference type="GO" id="GO:0006506">
    <property type="term" value="P:GPI anchor biosynthetic process"/>
    <property type="evidence" value="ECO:0007669"/>
    <property type="project" value="InterPro"/>
</dbReference>
<protein>
    <submittedName>
        <fullName evidence="4">Protein TED1</fullName>
    </submittedName>
</protein>
<dbReference type="PANTHER" id="PTHR13315">
    <property type="entry name" value="METALLO PHOSPHOESTERASE RELATED"/>
    <property type="match status" value="1"/>
</dbReference>
<dbReference type="GO" id="GO:0016020">
    <property type="term" value="C:membrane"/>
    <property type="evidence" value="ECO:0007669"/>
    <property type="project" value="GOC"/>
</dbReference>
<dbReference type="PANTHER" id="PTHR13315:SF1">
    <property type="entry name" value="PROTEIN TED1"/>
    <property type="match status" value="1"/>
</dbReference>
<evidence type="ECO:0000313" key="4">
    <source>
        <dbReference type="EMBL" id="KAJ9132104.1"/>
    </source>
</evidence>
<dbReference type="GO" id="GO:0005783">
    <property type="term" value="C:endoplasmic reticulum"/>
    <property type="evidence" value="ECO:0007669"/>
    <property type="project" value="TreeGrafter"/>
</dbReference>
<comment type="caution">
    <text evidence="4">The sequence shown here is derived from an EMBL/GenBank/DDBJ whole genome shotgun (WGS) entry which is preliminary data.</text>
</comment>
<keyword evidence="1 3" id="KW-0472">Membrane</keyword>
<evidence type="ECO:0000256" key="1">
    <source>
        <dbReference type="ARBA" id="ARBA00023136"/>
    </source>
</evidence>
<feature type="transmembrane region" description="Helical" evidence="3">
    <location>
        <begin position="21"/>
        <end position="39"/>
    </location>
</feature>
<dbReference type="AlphaFoldDB" id="A0AA38RJE3"/>
<evidence type="ECO:0000256" key="2">
    <source>
        <dbReference type="SAM" id="MobiDB-lite"/>
    </source>
</evidence>
<evidence type="ECO:0000256" key="3">
    <source>
        <dbReference type="SAM" id="Phobius"/>
    </source>
</evidence>
<keyword evidence="3" id="KW-1133">Transmembrane helix</keyword>
<reference evidence="4" key="1">
    <citation type="submission" date="2022-07" db="EMBL/GenBank/DDBJ databases">
        <title>Fungi with potential for degradation of polypropylene.</title>
        <authorList>
            <person name="Gostincar C."/>
        </authorList>
    </citation>
    <scope>NUCLEOTIDE SEQUENCE</scope>
    <source>
        <strain evidence="4">EXF-13308</strain>
    </source>
</reference>
<dbReference type="InterPro" id="IPR033308">
    <property type="entry name" value="PGAP5/Cdc1/Ted1"/>
</dbReference>
<keyword evidence="5" id="KW-1185">Reference proteome</keyword>
<keyword evidence="3" id="KW-0812">Transmembrane</keyword>
<gene>
    <name evidence="4" type="ORF">NKR23_g11436</name>
</gene>
<organism evidence="4 5">
    <name type="scientific">Pleurostoma richardsiae</name>
    <dbReference type="NCBI Taxonomy" id="41990"/>
    <lineage>
        <taxon>Eukaryota</taxon>
        <taxon>Fungi</taxon>
        <taxon>Dikarya</taxon>
        <taxon>Ascomycota</taxon>
        <taxon>Pezizomycotina</taxon>
        <taxon>Sordariomycetes</taxon>
        <taxon>Sordariomycetidae</taxon>
        <taxon>Calosphaeriales</taxon>
        <taxon>Pleurostomataceae</taxon>
        <taxon>Pleurostoma</taxon>
    </lineage>
</organism>
<dbReference type="EMBL" id="JANBVO010000061">
    <property type="protein sequence ID" value="KAJ9132104.1"/>
    <property type="molecule type" value="Genomic_DNA"/>
</dbReference>
<sequence>MSAPSSPPLVRAAFIRNALRVLLPLSVALTAYLYLYPAFNFCAFPLPPAADANANGPEGHNAVPAYIETLKLHLPFVSSPVRVEPSQSGSRSPPSRVTSRLAPFRLLALGDPQLEGDTSIPNAHGASFPHLTSLARHAAFRTSYSSLRERVRQSLHDLIDFYLEDIPNTIESVRKRIDLFGNDFYLAHIYRTLHWWAAPTHVAVLGDLLGSQWISDEEFDRRGARYWNRVLRGGERLPDDVMAFPTEEYDLAGYLGSADDEAEAWTRRVMNVAGNHDIGYAGDINTERLARFEQLFGKANYELRFEIPASSLSPSVAASLLDETANDSSNRLAPELRIVVLNDMNLDTPALSGELQDQTYNFINALINTASAVEYAGHFTLLLTHVPLYKPEGVCIDSPFFAFHDHDGTLKEQNQLSADATRGFLEGIYGLNGDTMAPANGRGRRGVILNGHDHEGCDTYHFINQSHGQSVADRSWQVKRWQEAKKEGIVRQPGVPGLREITVRSMMGGFGGNAGLLSVWFDEETWEWQFDFANCALGKQHLWWLVHVLDLATVLVTVMYGILNFCSGSTAISSQQDGRVSGKAAMETSGALNSSEEDRIYTAANQR</sequence>
<dbReference type="Gene3D" id="3.60.21.10">
    <property type="match status" value="1"/>
</dbReference>
<name>A0AA38RJE3_9PEZI</name>
<dbReference type="InterPro" id="IPR029052">
    <property type="entry name" value="Metallo-depent_PP-like"/>
</dbReference>
<accession>A0AA38RJE3</accession>